<organism evidence="2 3">
    <name type="scientific">Steccherinum ochraceum</name>
    <dbReference type="NCBI Taxonomy" id="92696"/>
    <lineage>
        <taxon>Eukaryota</taxon>
        <taxon>Fungi</taxon>
        <taxon>Dikarya</taxon>
        <taxon>Basidiomycota</taxon>
        <taxon>Agaricomycotina</taxon>
        <taxon>Agaricomycetes</taxon>
        <taxon>Polyporales</taxon>
        <taxon>Steccherinaceae</taxon>
        <taxon>Steccherinum</taxon>
    </lineage>
</organism>
<dbReference type="EMBL" id="RWJN01000002">
    <property type="protein sequence ID" value="TCD71810.1"/>
    <property type="molecule type" value="Genomic_DNA"/>
</dbReference>
<keyword evidence="3" id="KW-1185">Reference proteome</keyword>
<evidence type="ECO:0000313" key="3">
    <source>
        <dbReference type="Proteomes" id="UP000292702"/>
    </source>
</evidence>
<evidence type="ECO:0008006" key="4">
    <source>
        <dbReference type="Google" id="ProtNLM"/>
    </source>
</evidence>
<protein>
    <recommendedName>
        <fullName evidence="4">Ricin B lectin domain-containing protein</fullName>
    </recommendedName>
</protein>
<gene>
    <name evidence="2" type="ORF">EIP91_003153</name>
</gene>
<dbReference type="SUPFAM" id="SSF50370">
    <property type="entry name" value="Ricin B-like lectins"/>
    <property type="match status" value="1"/>
</dbReference>
<dbReference type="Proteomes" id="UP000292702">
    <property type="component" value="Unassembled WGS sequence"/>
</dbReference>
<dbReference type="AlphaFoldDB" id="A0A4R0RS91"/>
<dbReference type="InterPro" id="IPR035992">
    <property type="entry name" value="Ricin_B-like_lectins"/>
</dbReference>
<evidence type="ECO:0000313" key="2">
    <source>
        <dbReference type="EMBL" id="TCD71810.1"/>
    </source>
</evidence>
<dbReference type="Gene3D" id="2.80.10.50">
    <property type="match status" value="1"/>
</dbReference>
<feature type="compositionally biased region" description="Acidic residues" evidence="1">
    <location>
        <begin position="173"/>
        <end position="198"/>
    </location>
</feature>
<dbReference type="OrthoDB" id="3266227at2759"/>
<accession>A0A4R0RS91</accession>
<comment type="caution">
    <text evidence="2">The sequence shown here is derived from an EMBL/GenBank/DDBJ whole genome shotgun (WGS) entry which is preliminary data.</text>
</comment>
<sequence>MTTRNLSTGTYIVSNVGAGNIAALRDGNYGTPVSGEVNKQANKGKWTVERLSNGNYTFKNHEYPSRYASVENRPDTGATVQGKPGPTQYVIKETRETSKYTIKPVDSDDIWGLPDTYTGTPIELRTSYGDKTNWWTFEEFEEEVEEEVEEEAEQEDEDDDIDYRKKSRRRADSEEEEEPEEADNAADSADEDDHDEKL</sequence>
<evidence type="ECO:0000256" key="1">
    <source>
        <dbReference type="SAM" id="MobiDB-lite"/>
    </source>
</evidence>
<feature type="compositionally biased region" description="Acidic residues" evidence="1">
    <location>
        <begin position="140"/>
        <end position="161"/>
    </location>
</feature>
<feature type="region of interest" description="Disordered" evidence="1">
    <location>
        <begin position="140"/>
        <end position="198"/>
    </location>
</feature>
<dbReference type="STRING" id="92696.A0A4R0RS91"/>
<name>A0A4R0RS91_9APHY</name>
<reference evidence="2 3" key="1">
    <citation type="submission" date="2018-11" db="EMBL/GenBank/DDBJ databases">
        <title>Genome assembly of Steccherinum ochraceum LE-BIN_3174, the white-rot fungus of the Steccherinaceae family (The Residual Polyporoid clade, Polyporales, Basidiomycota).</title>
        <authorList>
            <person name="Fedorova T.V."/>
            <person name="Glazunova O.A."/>
            <person name="Landesman E.O."/>
            <person name="Moiseenko K.V."/>
            <person name="Psurtseva N.V."/>
            <person name="Savinova O.S."/>
            <person name="Shakhova N.V."/>
            <person name="Tyazhelova T.V."/>
            <person name="Vasina D.V."/>
        </authorList>
    </citation>
    <scope>NUCLEOTIDE SEQUENCE [LARGE SCALE GENOMIC DNA]</scope>
    <source>
        <strain evidence="2 3">LE-BIN_3174</strain>
    </source>
</reference>
<proteinExistence type="predicted"/>